<protein>
    <submittedName>
        <fullName evidence="2">Uncharacterized protein</fullName>
    </submittedName>
</protein>
<feature type="compositionally biased region" description="Basic and acidic residues" evidence="1">
    <location>
        <begin position="1"/>
        <end position="13"/>
    </location>
</feature>
<evidence type="ECO:0000313" key="3">
    <source>
        <dbReference type="Proteomes" id="UP000828390"/>
    </source>
</evidence>
<keyword evidence="3" id="KW-1185">Reference proteome</keyword>
<proteinExistence type="predicted"/>
<organism evidence="2 3">
    <name type="scientific">Dreissena polymorpha</name>
    <name type="common">Zebra mussel</name>
    <name type="synonym">Mytilus polymorpha</name>
    <dbReference type="NCBI Taxonomy" id="45954"/>
    <lineage>
        <taxon>Eukaryota</taxon>
        <taxon>Metazoa</taxon>
        <taxon>Spiralia</taxon>
        <taxon>Lophotrochozoa</taxon>
        <taxon>Mollusca</taxon>
        <taxon>Bivalvia</taxon>
        <taxon>Autobranchia</taxon>
        <taxon>Heteroconchia</taxon>
        <taxon>Euheterodonta</taxon>
        <taxon>Imparidentia</taxon>
        <taxon>Neoheterodontei</taxon>
        <taxon>Myida</taxon>
        <taxon>Dreissenoidea</taxon>
        <taxon>Dreissenidae</taxon>
        <taxon>Dreissena</taxon>
    </lineage>
</organism>
<feature type="region of interest" description="Disordered" evidence="1">
    <location>
        <begin position="71"/>
        <end position="111"/>
    </location>
</feature>
<accession>A0A9D4LXI8</accession>
<dbReference type="AlphaFoldDB" id="A0A9D4LXI8"/>
<gene>
    <name evidence="2" type="ORF">DPMN_028880</name>
</gene>
<dbReference type="EMBL" id="JAIWYP010000002">
    <property type="protein sequence ID" value="KAH3865836.1"/>
    <property type="molecule type" value="Genomic_DNA"/>
</dbReference>
<evidence type="ECO:0000256" key="1">
    <source>
        <dbReference type="SAM" id="MobiDB-lite"/>
    </source>
</evidence>
<comment type="caution">
    <text evidence="2">The sequence shown here is derived from an EMBL/GenBank/DDBJ whole genome shotgun (WGS) entry which is preliminary data.</text>
</comment>
<feature type="region of interest" description="Disordered" evidence="1">
    <location>
        <begin position="1"/>
        <end position="23"/>
    </location>
</feature>
<reference evidence="2" key="2">
    <citation type="submission" date="2020-11" db="EMBL/GenBank/DDBJ databases">
        <authorList>
            <person name="McCartney M.A."/>
            <person name="Auch B."/>
            <person name="Kono T."/>
            <person name="Mallez S."/>
            <person name="Becker A."/>
            <person name="Gohl D.M."/>
            <person name="Silverstein K.A.T."/>
            <person name="Koren S."/>
            <person name="Bechman K.B."/>
            <person name="Herman A."/>
            <person name="Abrahante J.E."/>
            <person name="Garbe J."/>
        </authorList>
    </citation>
    <scope>NUCLEOTIDE SEQUENCE</scope>
    <source>
        <strain evidence="2">Duluth1</strain>
        <tissue evidence="2">Whole animal</tissue>
    </source>
</reference>
<name>A0A9D4LXI8_DREPO</name>
<dbReference type="Proteomes" id="UP000828390">
    <property type="component" value="Unassembled WGS sequence"/>
</dbReference>
<sequence>MPDIRIISDEKQSEQNNNNENLNPSCKDVIFRTPQKRSCEMMNVSHCLSSDFHKAYSDSYLCEKSDWMLGERSSSRSPPSPSVGSRSPQIRSRSPIVNKSPSVRHASSEFNFSPESTEHYRCEVEAESQRVKKRLFEEVANGELLISTIIIQNAQYDHLNNQHQTYSVISMTNIIGITISTNTTVITTKAAAKINHHPENKLILIVAIITIINSHHQLLSS</sequence>
<feature type="compositionally biased region" description="Low complexity" evidence="1">
    <location>
        <begin position="82"/>
        <end position="96"/>
    </location>
</feature>
<evidence type="ECO:0000313" key="2">
    <source>
        <dbReference type="EMBL" id="KAH3865836.1"/>
    </source>
</evidence>
<reference evidence="2" key="1">
    <citation type="journal article" date="2019" name="bioRxiv">
        <title>The Genome of the Zebra Mussel, Dreissena polymorpha: A Resource for Invasive Species Research.</title>
        <authorList>
            <person name="McCartney M.A."/>
            <person name="Auch B."/>
            <person name="Kono T."/>
            <person name="Mallez S."/>
            <person name="Zhang Y."/>
            <person name="Obille A."/>
            <person name="Becker A."/>
            <person name="Abrahante J.E."/>
            <person name="Garbe J."/>
            <person name="Badalamenti J.P."/>
            <person name="Herman A."/>
            <person name="Mangelson H."/>
            <person name="Liachko I."/>
            <person name="Sullivan S."/>
            <person name="Sone E.D."/>
            <person name="Koren S."/>
            <person name="Silverstein K.A.T."/>
            <person name="Beckman K.B."/>
            <person name="Gohl D.M."/>
        </authorList>
    </citation>
    <scope>NUCLEOTIDE SEQUENCE</scope>
    <source>
        <strain evidence="2">Duluth1</strain>
        <tissue evidence="2">Whole animal</tissue>
    </source>
</reference>